<proteinExistence type="inferred from homology"/>
<dbReference type="Pfam" id="PF01478">
    <property type="entry name" value="Peptidase_A24"/>
    <property type="match status" value="1"/>
</dbReference>
<evidence type="ECO:0000256" key="1">
    <source>
        <dbReference type="ARBA" id="ARBA00004651"/>
    </source>
</evidence>
<name>A0A5S9F2N2_UABAM</name>
<feature type="transmembrane region" description="Helical" evidence="7">
    <location>
        <begin position="12"/>
        <end position="39"/>
    </location>
</feature>
<protein>
    <submittedName>
        <fullName evidence="10">Type 4 prepilin-like proteins leaderpeptide-processing enzyme</fullName>
    </submittedName>
</protein>
<dbReference type="GO" id="GO:0004190">
    <property type="term" value="F:aspartic-type endopeptidase activity"/>
    <property type="evidence" value="ECO:0007669"/>
    <property type="project" value="InterPro"/>
</dbReference>
<reference evidence="10 11" key="1">
    <citation type="submission" date="2019-08" db="EMBL/GenBank/DDBJ databases">
        <title>Complete genome sequence of Candidatus Uab amorphum.</title>
        <authorList>
            <person name="Shiratori T."/>
            <person name="Suzuki S."/>
            <person name="Kakizawa Y."/>
            <person name="Ishida K."/>
        </authorList>
    </citation>
    <scope>NUCLEOTIDE SEQUENCE [LARGE SCALE GENOMIC DNA]</scope>
    <source>
        <strain evidence="10 11">SRT547</strain>
    </source>
</reference>
<sequence>MYIDIILSYKPLYLLVMITCGIFGAMVGSFLNVCIYRLPKEHISIVTPRSRCPHCGKGISWYSNIPIVSWVCLGGACEYCRYPISFRYTFVEMLCSTLFLFFMQYLFLTPLGNSPFYDLSFHHRIFALVIAYYFIGTMIAVTFIDIDYRIIPQVLTHPGIVLAPIVSFFFPYLHPQIVVVDNIHVGGLLSSILGILVGGGSLYVTGVFGKIIFGKEAMGFGDVMLMAFVGGFLGWDSALLIFFSACFIGTFFGIINIMVTKDHYLPFGPYLASATLIVFLFKNNLIEFALYEWPQLLRSWLM</sequence>
<feature type="transmembrane region" description="Helical" evidence="7">
    <location>
        <begin position="121"/>
        <end position="143"/>
    </location>
</feature>
<feature type="transmembrane region" description="Helical" evidence="7">
    <location>
        <begin position="185"/>
        <end position="205"/>
    </location>
</feature>
<evidence type="ECO:0000313" key="11">
    <source>
        <dbReference type="Proteomes" id="UP000326354"/>
    </source>
</evidence>
<evidence type="ECO:0000256" key="6">
    <source>
        <dbReference type="ARBA" id="ARBA00023136"/>
    </source>
</evidence>
<dbReference type="Proteomes" id="UP000326354">
    <property type="component" value="Chromosome"/>
</dbReference>
<keyword evidence="5 7" id="KW-1133">Transmembrane helix</keyword>
<evidence type="ECO:0000256" key="5">
    <source>
        <dbReference type="ARBA" id="ARBA00022989"/>
    </source>
</evidence>
<accession>A0A5S9F2N2</accession>
<feature type="domain" description="Prepilin peptidase A24 N-terminal" evidence="9">
    <location>
        <begin position="22"/>
        <end position="103"/>
    </location>
</feature>
<dbReference type="AlphaFoldDB" id="A0A5S9F2N2"/>
<dbReference type="EMBL" id="AP019860">
    <property type="protein sequence ID" value="BBM83642.1"/>
    <property type="molecule type" value="Genomic_DNA"/>
</dbReference>
<dbReference type="GO" id="GO:0006465">
    <property type="term" value="P:signal peptide processing"/>
    <property type="evidence" value="ECO:0007669"/>
    <property type="project" value="TreeGrafter"/>
</dbReference>
<feature type="domain" description="Prepilin type IV endopeptidase peptidase" evidence="8">
    <location>
        <begin position="133"/>
        <end position="254"/>
    </location>
</feature>
<dbReference type="InterPro" id="IPR010627">
    <property type="entry name" value="Prepilin_pept_A24_N"/>
</dbReference>
<evidence type="ECO:0000313" key="10">
    <source>
        <dbReference type="EMBL" id="BBM83642.1"/>
    </source>
</evidence>
<feature type="transmembrane region" description="Helical" evidence="7">
    <location>
        <begin position="217"/>
        <end position="235"/>
    </location>
</feature>
<keyword evidence="11" id="KW-1185">Reference proteome</keyword>
<dbReference type="OrthoDB" id="9789291at2"/>
<dbReference type="PANTHER" id="PTHR30487:SF0">
    <property type="entry name" value="PREPILIN LEADER PEPTIDASE_N-METHYLTRANSFERASE-RELATED"/>
    <property type="match status" value="1"/>
</dbReference>
<feature type="transmembrane region" description="Helical" evidence="7">
    <location>
        <begin position="155"/>
        <end position="173"/>
    </location>
</feature>
<dbReference type="RefSeq" id="WP_151967835.1">
    <property type="nucleotide sequence ID" value="NZ_AP019860.1"/>
</dbReference>
<evidence type="ECO:0000259" key="9">
    <source>
        <dbReference type="Pfam" id="PF06750"/>
    </source>
</evidence>
<keyword evidence="4 7" id="KW-0812">Transmembrane</keyword>
<keyword evidence="6 7" id="KW-0472">Membrane</keyword>
<comment type="subcellular location">
    <subcellularLocation>
        <location evidence="1">Cell membrane</location>
        <topology evidence="1">Multi-pass membrane protein</topology>
    </subcellularLocation>
</comment>
<dbReference type="InterPro" id="IPR000045">
    <property type="entry name" value="Prepilin_IV_endopep_pep"/>
</dbReference>
<feature type="transmembrane region" description="Helical" evidence="7">
    <location>
        <begin position="271"/>
        <end position="291"/>
    </location>
</feature>
<organism evidence="10 11">
    <name type="scientific">Uabimicrobium amorphum</name>
    <dbReference type="NCBI Taxonomy" id="2596890"/>
    <lineage>
        <taxon>Bacteria</taxon>
        <taxon>Pseudomonadati</taxon>
        <taxon>Planctomycetota</taxon>
        <taxon>Candidatus Uabimicrobiia</taxon>
        <taxon>Candidatus Uabimicrobiales</taxon>
        <taxon>Candidatus Uabimicrobiaceae</taxon>
        <taxon>Candidatus Uabimicrobium</taxon>
    </lineage>
</organism>
<evidence type="ECO:0000256" key="7">
    <source>
        <dbReference type="SAM" id="Phobius"/>
    </source>
</evidence>
<evidence type="ECO:0000256" key="2">
    <source>
        <dbReference type="ARBA" id="ARBA00005801"/>
    </source>
</evidence>
<dbReference type="Pfam" id="PF06750">
    <property type="entry name" value="A24_N_bact"/>
    <property type="match status" value="1"/>
</dbReference>
<gene>
    <name evidence="10" type="ORF">UABAM_01995</name>
</gene>
<dbReference type="PANTHER" id="PTHR30487">
    <property type="entry name" value="TYPE 4 PREPILIN-LIKE PROTEINS LEADER PEPTIDE-PROCESSING ENZYME"/>
    <property type="match status" value="1"/>
</dbReference>
<evidence type="ECO:0000256" key="3">
    <source>
        <dbReference type="ARBA" id="ARBA00022475"/>
    </source>
</evidence>
<evidence type="ECO:0000259" key="8">
    <source>
        <dbReference type="Pfam" id="PF01478"/>
    </source>
</evidence>
<dbReference type="InterPro" id="IPR050882">
    <property type="entry name" value="Prepilin_peptidase/N-MTase"/>
</dbReference>
<feature type="transmembrane region" description="Helical" evidence="7">
    <location>
        <begin position="241"/>
        <end position="259"/>
    </location>
</feature>
<feature type="transmembrane region" description="Helical" evidence="7">
    <location>
        <begin position="89"/>
        <end position="109"/>
    </location>
</feature>
<evidence type="ECO:0000256" key="4">
    <source>
        <dbReference type="ARBA" id="ARBA00022692"/>
    </source>
</evidence>
<keyword evidence="3" id="KW-1003">Cell membrane</keyword>
<dbReference type="KEGG" id="uam:UABAM_01995"/>
<dbReference type="GO" id="GO:0005886">
    <property type="term" value="C:plasma membrane"/>
    <property type="evidence" value="ECO:0007669"/>
    <property type="project" value="UniProtKB-SubCell"/>
</dbReference>
<comment type="similarity">
    <text evidence="2">Belongs to the peptidase A24 family.</text>
</comment>
<dbReference type="Gene3D" id="1.20.120.1220">
    <property type="match status" value="1"/>
</dbReference>